<dbReference type="Proteomes" id="UP000593577">
    <property type="component" value="Unassembled WGS sequence"/>
</dbReference>
<organism evidence="1 2">
    <name type="scientific">Gossypium aridum</name>
    <name type="common">American cotton</name>
    <name type="synonym">Erioxylum aridum</name>
    <dbReference type="NCBI Taxonomy" id="34290"/>
    <lineage>
        <taxon>Eukaryota</taxon>
        <taxon>Viridiplantae</taxon>
        <taxon>Streptophyta</taxon>
        <taxon>Embryophyta</taxon>
        <taxon>Tracheophyta</taxon>
        <taxon>Spermatophyta</taxon>
        <taxon>Magnoliopsida</taxon>
        <taxon>eudicotyledons</taxon>
        <taxon>Gunneridae</taxon>
        <taxon>Pentapetalae</taxon>
        <taxon>rosids</taxon>
        <taxon>malvids</taxon>
        <taxon>Malvales</taxon>
        <taxon>Malvaceae</taxon>
        <taxon>Malvoideae</taxon>
        <taxon>Gossypium</taxon>
    </lineage>
</organism>
<keyword evidence="2" id="KW-1185">Reference proteome</keyword>
<dbReference type="EMBL" id="JABFAA010257560">
    <property type="protein sequence ID" value="MBA0701404.1"/>
    <property type="molecule type" value="Genomic_DNA"/>
</dbReference>
<protein>
    <submittedName>
        <fullName evidence="1">Uncharacterized protein</fullName>
    </submittedName>
</protein>
<accession>A0A7J8YQS5</accession>
<proteinExistence type="predicted"/>
<reference evidence="1 2" key="1">
    <citation type="journal article" date="2019" name="Genome Biol. Evol.">
        <title>Insights into the evolution of the New World diploid cottons (Gossypium, subgenus Houzingenia) based on genome sequencing.</title>
        <authorList>
            <person name="Grover C.E."/>
            <person name="Arick M.A. 2nd"/>
            <person name="Thrash A."/>
            <person name="Conover J.L."/>
            <person name="Sanders W.S."/>
            <person name="Peterson D.G."/>
            <person name="Frelichowski J.E."/>
            <person name="Scheffler J.A."/>
            <person name="Scheffler B.E."/>
            <person name="Wendel J.F."/>
        </authorList>
    </citation>
    <scope>NUCLEOTIDE SEQUENCE [LARGE SCALE GENOMIC DNA]</scope>
    <source>
        <strain evidence="1">185</strain>
        <tissue evidence="1">Leaf</tissue>
    </source>
</reference>
<comment type="caution">
    <text evidence="1">The sequence shown here is derived from an EMBL/GenBank/DDBJ whole genome shotgun (WGS) entry which is preliminary data.</text>
</comment>
<name>A0A7J8YQS5_GOSAI</name>
<sequence length="34" mass="3602">MKGHGREMIQLGLPIANAPLDGETAARTSKGMFC</sequence>
<gene>
    <name evidence="1" type="ORF">Goari_022641</name>
</gene>
<feature type="non-terminal residue" evidence="1">
    <location>
        <position position="34"/>
    </location>
</feature>
<dbReference type="AlphaFoldDB" id="A0A7J8YQS5"/>
<evidence type="ECO:0000313" key="2">
    <source>
        <dbReference type="Proteomes" id="UP000593577"/>
    </source>
</evidence>
<evidence type="ECO:0000313" key="1">
    <source>
        <dbReference type="EMBL" id="MBA0701404.1"/>
    </source>
</evidence>